<dbReference type="SMART" id="SM00220">
    <property type="entry name" value="S_TKc"/>
    <property type="match status" value="1"/>
</dbReference>
<dbReference type="Gene3D" id="1.10.510.10">
    <property type="entry name" value="Transferase(Phosphotransferase) domain 1"/>
    <property type="match status" value="1"/>
</dbReference>
<evidence type="ECO:0000313" key="5">
    <source>
        <dbReference type="Proteomes" id="UP000054560"/>
    </source>
</evidence>
<evidence type="ECO:0000256" key="1">
    <source>
        <dbReference type="ARBA" id="ARBA00022614"/>
    </source>
</evidence>
<dbReference type="GO" id="GO:0005524">
    <property type="term" value="F:ATP binding"/>
    <property type="evidence" value="ECO:0007669"/>
    <property type="project" value="InterPro"/>
</dbReference>
<reference evidence="4 5" key="1">
    <citation type="submission" date="2011-02" db="EMBL/GenBank/DDBJ databases">
        <title>The Genome Sequence of Sphaeroforma arctica JP610.</title>
        <authorList>
            <consortium name="The Broad Institute Genome Sequencing Platform"/>
            <person name="Russ C."/>
            <person name="Cuomo C."/>
            <person name="Young S.K."/>
            <person name="Zeng Q."/>
            <person name="Gargeya S."/>
            <person name="Alvarado L."/>
            <person name="Berlin A."/>
            <person name="Chapman S.B."/>
            <person name="Chen Z."/>
            <person name="Freedman E."/>
            <person name="Gellesch M."/>
            <person name="Goldberg J."/>
            <person name="Griggs A."/>
            <person name="Gujja S."/>
            <person name="Heilman E."/>
            <person name="Heiman D."/>
            <person name="Howarth C."/>
            <person name="Mehta T."/>
            <person name="Neiman D."/>
            <person name="Pearson M."/>
            <person name="Roberts A."/>
            <person name="Saif S."/>
            <person name="Shea T."/>
            <person name="Shenoy N."/>
            <person name="Sisk P."/>
            <person name="Stolte C."/>
            <person name="Sykes S."/>
            <person name="White J."/>
            <person name="Yandava C."/>
            <person name="Burger G."/>
            <person name="Gray M.W."/>
            <person name="Holland P.W.H."/>
            <person name="King N."/>
            <person name="Lang F.B.F."/>
            <person name="Roger A.J."/>
            <person name="Ruiz-Trillo I."/>
            <person name="Haas B."/>
            <person name="Nusbaum C."/>
            <person name="Birren B."/>
        </authorList>
    </citation>
    <scope>NUCLEOTIDE SEQUENCE [LARGE SCALE GENOMIC DNA]</scope>
    <source>
        <strain evidence="4 5">JP610</strain>
    </source>
</reference>
<dbReference type="InterPro" id="IPR001611">
    <property type="entry name" value="Leu-rich_rpt"/>
</dbReference>
<dbReference type="Gene3D" id="3.80.10.10">
    <property type="entry name" value="Ribonuclease Inhibitor"/>
    <property type="match status" value="1"/>
</dbReference>
<dbReference type="OrthoDB" id="1668230at2759"/>
<evidence type="ECO:0000256" key="2">
    <source>
        <dbReference type="ARBA" id="ARBA00022737"/>
    </source>
</evidence>
<dbReference type="SMART" id="SM00364">
    <property type="entry name" value="LRR_BAC"/>
    <property type="match status" value="5"/>
</dbReference>
<keyword evidence="5" id="KW-1185">Reference proteome</keyword>
<gene>
    <name evidence="4" type="ORF">SARC_13538</name>
</gene>
<dbReference type="SMART" id="SM00369">
    <property type="entry name" value="LRR_TYP"/>
    <property type="match status" value="4"/>
</dbReference>
<dbReference type="SUPFAM" id="SSF52058">
    <property type="entry name" value="L domain-like"/>
    <property type="match status" value="1"/>
</dbReference>
<dbReference type="eggNOG" id="KOG0618">
    <property type="taxonomic scope" value="Eukaryota"/>
</dbReference>
<sequence>MGTANLCTLYERVRAFTHSLTDTKLNLTNLELHEIPDDVAELLSKDNAGSRLTHLDLSHNTLSSIPATLLNSIPNLRILFCSSNVFKTLPDLRTVSSLFMVSFRSNLFSGELGVQQLPSTVGWLILTDNQITALPENFGTHLPRVRKLMLANNQLTTLPPLLAESGLNDNLELIRLSNNKFEQIPECLLHFSKLSWLGLGGNPCTASSIQSLSELDQSLRVDVNDYVLETLPSLGTGASGNVYLAMARGAYVHTKNTQSNIHSEEDDEKAVIDSTHKDAVAIKLFKGELTSDGHVLDEVQTAVALRNVEGLIPVHAYVGADNGAGAGLVMSLIRDMHSLGDPPSFASVTRDVYPGAKRFDTIEQARRFLLCISGVAKEIHALKHTHGDLYAHNILYSSSTNESYLTDMGAAFPYKDDRIELLEVRAFGCLIEEMCDQCDAYDTDKDVRDALLALAKECMGADLSARPRFSVVAERLSKF</sequence>
<dbReference type="GeneID" id="25914042"/>
<dbReference type="InterPro" id="IPR032675">
    <property type="entry name" value="LRR_dom_sf"/>
</dbReference>
<dbReference type="AlphaFoldDB" id="A0A0L0FCU6"/>
<dbReference type="InterPro" id="IPR000719">
    <property type="entry name" value="Prot_kinase_dom"/>
</dbReference>
<dbReference type="Gene3D" id="3.30.200.20">
    <property type="entry name" value="Phosphorylase Kinase, domain 1"/>
    <property type="match status" value="1"/>
</dbReference>
<dbReference type="InterPro" id="IPR003591">
    <property type="entry name" value="Leu-rich_rpt_typical-subtyp"/>
</dbReference>
<dbReference type="STRING" id="667725.A0A0L0FCU6"/>
<dbReference type="PROSITE" id="PS50011">
    <property type="entry name" value="PROTEIN_KINASE_DOM"/>
    <property type="match status" value="1"/>
</dbReference>
<dbReference type="Proteomes" id="UP000054560">
    <property type="component" value="Unassembled WGS sequence"/>
</dbReference>
<evidence type="ECO:0000313" key="4">
    <source>
        <dbReference type="EMBL" id="KNC73903.1"/>
    </source>
</evidence>
<dbReference type="GO" id="GO:0004672">
    <property type="term" value="F:protein kinase activity"/>
    <property type="evidence" value="ECO:0007669"/>
    <property type="project" value="InterPro"/>
</dbReference>
<protein>
    <recommendedName>
        <fullName evidence="3">Protein kinase domain-containing protein</fullName>
    </recommendedName>
</protein>
<keyword evidence="1" id="KW-0433">Leucine-rich repeat</keyword>
<evidence type="ECO:0000259" key="3">
    <source>
        <dbReference type="PROSITE" id="PS50011"/>
    </source>
</evidence>
<accession>A0A0L0FCU6</accession>
<feature type="domain" description="Protein kinase" evidence="3">
    <location>
        <begin position="228"/>
        <end position="479"/>
    </location>
</feature>
<proteinExistence type="predicted"/>
<dbReference type="PANTHER" id="PTHR48051">
    <property type="match status" value="1"/>
</dbReference>
<name>A0A0L0FCU6_9EUKA</name>
<dbReference type="EMBL" id="KQ245001">
    <property type="protein sequence ID" value="KNC73903.1"/>
    <property type="molecule type" value="Genomic_DNA"/>
</dbReference>
<dbReference type="PROSITE" id="PS51450">
    <property type="entry name" value="LRR"/>
    <property type="match status" value="1"/>
</dbReference>
<dbReference type="PANTHER" id="PTHR48051:SF1">
    <property type="entry name" value="RAS SUPPRESSOR PROTEIN 1"/>
    <property type="match status" value="1"/>
</dbReference>
<dbReference type="SUPFAM" id="SSF56112">
    <property type="entry name" value="Protein kinase-like (PK-like)"/>
    <property type="match status" value="1"/>
</dbReference>
<dbReference type="InterPro" id="IPR050216">
    <property type="entry name" value="LRR_domain-containing"/>
</dbReference>
<dbReference type="InterPro" id="IPR011009">
    <property type="entry name" value="Kinase-like_dom_sf"/>
</dbReference>
<dbReference type="GO" id="GO:0005737">
    <property type="term" value="C:cytoplasm"/>
    <property type="evidence" value="ECO:0007669"/>
    <property type="project" value="TreeGrafter"/>
</dbReference>
<keyword evidence="2" id="KW-0677">Repeat</keyword>
<dbReference type="InterPro" id="IPR025875">
    <property type="entry name" value="Leu-rich_rpt_4"/>
</dbReference>
<dbReference type="Pfam" id="PF12799">
    <property type="entry name" value="LRR_4"/>
    <property type="match status" value="1"/>
</dbReference>
<organism evidence="4 5">
    <name type="scientific">Sphaeroforma arctica JP610</name>
    <dbReference type="NCBI Taxonomy" id="667725"/>
    <lineage>
        <taxon>Eukaryota</taxon>
        <taxon>Ichthyosporea</taxon>
        <taxon>Ichthyophonida</taxon>
        <taxon>Sphaeroforma</taxon>
    </lineage>
</organism>
<dbReference type="RefSeq" id="XP_014147805.1">
    <property type="nucleotide sequence ID" value="XM_014292330.1"/>
</dbReference>